<evidence type="ECO:0000313" key="1">
    <source>
        <dbReference type="EMBL" id="VEL38942.1"/>
    </source>
</evidence>
<dbReference type="Proteomes" id="UP000784294">
    <property type="component" value="Unassembled WGS sequence"/>
</dbReference>
<keyword evidence="2" id="KW-1185">Reference proteome</keyword>
<protein>
    <submittedName>
        <fullName evidence="1">Uncharacterized protein</fullName>
    </submittedName>
</protein>
<dbReference type="AlphaFoldDB" id="A0A3S5FGL4"/>
<accession>A0A3S5FGL4</accession>
<organism evidence="1 2">
    <name type="scientific">Protopolystoma xenopodis</name>
    <dbReference type="NCBI Taxonomy" id="117903"/>
    <lineage>
        <taxon>Eukaryota</taxon>
        <taxon>Metazoa</taxon>
        <taxon>Spiralia</taxon>
        <taxon>Lophotrochozoa</taxon>
        <taxon>Platyhelminthes</taxon>
        <taxon>Monogenea</taxon>
        <taxon>Polyopisthocotylea</taxon>
        <taxon>Polystomatidea</taxon>
        <taxon>Polystomatidae</taxon>
        <taxon>Protopolystoma</taxon>
    </lineage>
</organism>
<sequence length="102" mass="11086">MSNVNLWGGGGDAQRISGAEARVGLSSELSHVCLDVERVMSRWANRQVDCLAGGWMDLTVDFMKTVCLRGDRAPRHGATLRPTALMPAHMARLSVPPRRGLS</sequence>
<comment type="caution">
    <text evidence="1">The sequence shown here is derived from an EMBL/GenBank/DDBJ whole genome shotgun (WGS) entry which is preliminary data.</text>
</comment>
<gene>
    <name evidence="1" type="ORF">PXEA_LOCUS32382</name>
</gene>
<name>A0A3S5FGL4_9PLAT</name>
<proteinExistence type="predicted"/>
<evidence type="ECO:0000313" key="2">
    <source>
        <dbReference type="Proteomes" id="UP000784294"/>
    </source>
</evidence>
<dbReference type="EMBL" id="CAAALY010259563">
    <property type="protein sequence ID" value="VEL38942.1"/>
    <property type="molecule type" value="Genomic_DNA"/>
</dbReference>
<reference evidence="1" key="1">
    <citation type="submission" date="2018-11" db="EMBL/GenBank/DDBJ databases">
        <authorList>
            <consortium name="Pathogen Informatics"/>
        </authorList>
    </citation>
    <scope>NUCLEOTIDE SEQUENCE</scope>
</reference>